<organism evidence="1">
    <name type="scientific">marine sediment metagenome</name>
    <dbReference type="NCBI Taxonomy" id="412755"/>
    <lineage>
        <taxon>unclassified sequences</taxon>
        <taxon>metagenomes</taxon>
        <taxon>ecological metagenomes</taxon>
    </lineage>
</organism>
<sequence length="432" mass="49640">RFIPVLGWALLAADIINLFQIMSWLPFSPTSAKRTKEGLADKNPFGRVAKLKRVKKLKRVVPTFGETLEVAQTTDQLFGVGVCLGSIMGFVQDCVFGGFKDVKHFLTSTQEGLRSGQSLDVLKCSAIAYCCSDDITDEEHTKIIVSQYMHQANVKPFLNNTNWFESAKEYSHVPIKPPRVRDPVTKYILEDAGEDPEATRRWPLKGNPEEVTLAEFVTEAFPKINDSLKGYIDRMKKTYEGYVASHCMHESLYDSLLLWEGHNPYTYDFYQRDSGESSVTIHVPLGGKSYLNPTPSFSPEAVNSINKDVLTKTMNPHERVTMQFLEYGILPQPSHTNEQILTMINKVARSEMYWDVKYTFDELYDTYRTHIGTPRRYFPVYPKLQGEGYIPHPDQWTEDFRRSMSMRTEVLWPNWDLVPREVADYYTAYGLL</sequence>
<reference evidence="1" key="1">
    <citation type="journal article" date="2014" name="Front. Microbiol.">
        <title>High frequency of phylogenetically diverse reductive dehalogenase-homologous genes in deep subseafloor sedimentary metagenomes.</title>
        <authorList>
            <person name="Kawai M."/>
            <person name="Futagami T."/>
            <person name="Toyoda A."/>
            <person name="Takaki Y."/>
            <person name="Nishi S."/>
            <person name="Hori S."/>
            <person name="Arai W."/>
            <person name="Tsubouchi T."/>
            <person name="Morono Y."/>
            <person name="Uchiyama I."/>
            <person name="Ito T."/>
            <person name="Fujiyama A."/>
            <person name="Inagaki F."/>
            <person name="Takami H."/>
        </authorList>
    </citation>
    <scope>NUCLEOTIDE SEQUENCE</scope>
    <source>
        <strain evidence="1">Expedition CK06-06</strain>
    </source>
</reference>
<evidence type="ECO:0000313" key="1">
    <source>
        <dbReference type="EMBL" id="GAH43192.1"/>
    </source>
</evidence>
<dbReference type="AlphaFoldDB" id="X1FDY0"/>
<gene>
    <name evidence="1" type="ORF">S03H2_11626</name>
</gene>
<name>X1FDY0_9ZZZZ</name>
<feature type="non-terminal residue" evidence="1">
    <location>
        <position position="1"/>
    </location>
</feature>
<comment type="caution">
    <text evidence="1">The sequence shown here is derived from an EMBL/GenBank/DDBJ whole genome shotgun (WGS) entry which is preliminary data.</text>
</comment>
<dbReference type="EMBL" id="BARU01005925">
    <property type="protein sequence ID" value="GAH43192.1"/>
    <property type="molecule type" value="Genomic_DNA"/>
</dbReference>
<accession>X1FDY0</accession>
<protein>
    <submittedName>
        <fullName evidence="1">Uncharacterized protein</fullName>
    </submittedName>
</protein>
<proteinExistence type="predicted"/>